<dbReference type="EMBL" id="MZ334527">
    <property type="protein sequence ID" value="UBF23423.1"/>
    <property type="molecule type" value="Genomic_DNA"/>
</dbReference>
<gene>
    <name evidence="1" type="ORF">HATV-3_gp73</name>
</gene>
<protein>
    <submittedName>
        <fullName evidence="1">Uncharacterized protein</fullName>
    </submittedName>
</protein>
<accession>A0AAE9BYR3</accession>
<evidence type="ECO:0000313" key="2">
    <source>
        <dbReference type="Proteomes" id="UP000827845"/>
    </source>
</evidence>
<sequence length="70" mass="7935">MARNIADELETGDKLTMDGLKICEVVDTEATRGLGGTREGIELRDVEKDGEDDVFFKTARQIDLRWTEFN</sequence>
<reference evidence="1" key="1">
    <citation type="submission" date="2021-05" db="EMBL/GenBank/DDBJ databases">
        <title>Diversity, taxonomy and evolution of archaeal viruses of the class Caudoviricetes.</title>
        <authorList>
            <person name="Liu Y."/>
            <person name="Demina T.A."/>
            <person name="Roux S."/>
            <person name="Aiewsakun P."/>
            <person name="Kazlauskas D."/>
            <person name="Simmonds P."/>
            <person name="Prangishvili D."/>
            <person name="Oksanen H.M."/>
            <person name="Krupovic M."/>
        </authorList>
    </citation>
    <scope>NUCLEOTIDE SEQUENCE</scope>
    <source>
        <strain evidence="1">HATV-3/30</strain>
    </source>
</reference>
<dbReference type="Proteomes" id="UP000827845">
    <property type="component" value="Segment"/>
</dbReference>
<proteinExistence type="predicted"/>
<name>A0AAE9BYR3_9CAUD</name>
<keyword evidence="2" id="KW-1185">Reference proteome</keyword>
<organism evidence="1 2">
    <name type="scientific">Haloarcula tailed virus 3</name>
    <dbReference type="NCBI Taxonomy" id="2877990"/>
    <lineage>
        <taxon>Viruses</taxon>
        <taxon>Duplodnaviria</taxon>
        <taxon>Heunggongvirae</taxon>
        <taxon>Uroviricota</taxon>
        <taxon>Caudoviricetes</taxon>
        <taxon>Kirjokansivirales</taxon>
        <taxon>Pyrstoviridae</taxon>
        <taxon>Hatrivirus</taxon>
        <taxon>Hatrivirus caudatum</taxon>
        <taxon>Hatrivirus HATV3</taxon>
    </lineage>
</organism>
<evidence type="ECO:0000313" key="1">
    <source>
        <dbReference type="EMBL" id="UBF23423.1"/>
    </source>
</evidence>